<dbReference type="Proteomes" id="UP001499930">
    <property type="component" value="Unassembled WGS sequence"/>
</dbReference>
<name>A0ABN3XTJ8_9ACTN</name>
<comment type="caution">
    <text evidence="1">The sequence shown here is derived from an EMBL/GenBank/DDBJ whole genome shotgun (WGS) entry which is preliminary data.</text>
</comment>
<organism evidence="1 2">
    <name type="scientific">Streptosporangium longisporum</name>
    <dbReference type="NCBI Taxonomy" id="46187"/>
    <lineage>
        <taxon>Bacteria</taxon>
        <taxon>Bacillati</taxon>
        <taxon>Actinomycetota</taxon>
        <taxon>Actinomycetes</taxon>
        <taxon>Streptosporangiales</taxon>
        <taxon>Streptosporangiaceae</taxon>
        <taxon>Streptosporangium</taxon>
    </lineage>
</organism>
<proteinExistence type="predicted"/>
<dbReference type="RefSeq" id="WP_344888524.1">
    <property type="nucleotide sequence ID" value="NZ_BAAAWD010000004.1"/>
</dbReference>
<evidence type="ECO:0000313" key="2">
    <source>
        <dbReference type="Proteomes" id="UP001499930"/>
    </source>
</evidence>
<accession>A0ABN3XTJ8</accession>
<protein>
    <submittedName>
        <fullName evidence="1">Uncharacterized protein</fullName>
    </submittedName>
</protein>
<sequence>MAQIPATSNEDVRVLWAAHLVGFLADIAIIPWASPENEPADSDYIAATWEDDNPGWASIHIGPGTGRTYEPGEYVVWTRLTAGDRKPVRRSGLLTIGVLP</sequence>
<keyword evidence="2" id="KW-1185">Reference proteome</keyword>
<gene>
    <name evidence="1" type="ORF">GCM10017559_08490</name>
</gene>
<reference evidence="1 2" key="1">
    <citation type="journal article" date="2019" name="Int. J. Syst. Evol. Microbiol.">
        <title>The Global Catalogue of Microorganisms (GCM) 10K type strain sequencing project: providing services to taxonomists for standard genome sequencing and annotation.</title>
        <authorList>
            <consortium name="The Broad Institute Genomics Platform"/>
            <consortium name="The Broad Institute Genome Sequencing Center for Infectious Disease"/>
            <person name="Wu L."/>
            <person name="Ma J."/>
        </authorList>
    </citation>
    <scope>NUCLEOTIDE SEQUENCE [LARGE SCALE GENOMIC DNA]</scope>
    <source>
        <strain evidence="1 2">JCM 3106</strain>
    </source>
</reference>
<evidence type="ECO:0000313" key="1">
    <source>
        <dbReference type="EMBL" id="GAA2990727.1"/>
    </source>
</evidence>
<dbReference type="EMBL" id="BAAAWD010000004">
    <property type="protein sequence ID" value="GAA2990727.1"/>
    <property type="molecule type" value="Genomic_DNA"/>
</dbReference>